<dbReference type="SMART" id="SM00926">
    <property type="entry name" value="Molybdop_Fe4S4"/>
    <property type="match status" value="1"/>
</dbReference>
<feature type="domain" description="4Fe-4S Mo/W bis-MGD-type" evidence="6">
    <location>
        <begin position="3"/>
        <end position="59"/>
    </location>
</feature>
<keyword evidence="8" id="KW-1185">Reference proteome</keyword>
<keyword evidence="3 7" id="KW-0560">Oxidoreductase</keyword>
<dbReference type="Proteomes" id="UP001215956">
    <property type="component" value="Unassembled WGS sequence"/>
</dbReference>
<dbReference type="SUPFAM" id="SSF53706">
    <property type="entry name" value="Formate dehydrogenase/DMSO reductase, domains 1-3"/>
    <property type="match status" value="1"/>
</dbReference>
<evidence type="ECO:0000256" key="2">
    <source>
        <dbReference type="ARBA" id="ARBA00022723"/>
    </source>
</evidence>
<dbReference type="CDD" id="cd02753">
    <property type="entry name" value="MopB_Formate-Dh-H"/>
    <property type="match status" value="1"/>
</dbReference>
<dbReference type="InterPro" id="IPR006657">
    <property type="entry name" value="MoPterin_dinucl-bd_dom"/>
</dbReference>
<dbReference type="Gene3D" id="2.20.25.90">
    <property type="entry name" value="ADC-like domains"/>
    <property type="match status" value="1"/>
</dbReference>
<dbReference type="SUPFAM" id="SSF50692">
    <property type="entry name" value="ADC-like"/>
    <property type="match status" value="1"/>
</dbReference>
<keyword evidence="4" id="KW-0408">Iron</keyword>
<dbReference type="Pfam" id="PF04879">
    <property type="entry name" value="Molybdop_Fe4S4"/>
    <property type="match status" value="1"/>
</dbReference>
<reference evidence="7 8" key="1">
    <citation type="submission" date="2023-03" db="EMBL/GenBank/DDBJ databases">
        <title>Whole genome sequencing of Methanotrichaceae archaeon M04Ac.</title>
        <authorList>
            <person name="Khomyakova M.A."/>
            <person name="Merkel A.Y."/>
            <person name="Slobodkin A.I."/>
        </authorList>
    </citation>
    <scope>NUCLEOTIDE SEQUENCE [LARGE SCALE GENOMIC DNA]</scope>
    <source>
        <strain evidence="7 8">M04Ac</strain>
    </source>
</reference>
<dbReference type="GO" id="GO:0008863">
    <property type="term" value="F:formate dehydrogenase (NAD+) activity"/>
    <property type="evidence" value="ECO:0007669"/>
    <property type="project" value="UniProtKB-EC"/>
</dbReference>
<dbReference type="Pfam" id="PF01568">
    <property type="entry name" value="Molydop_binding"/>
    <property type="match status" value="1"/>
</dbReference>
<keyword evidence="1" id="KW-0004">4Fe-4S</keyword>
<dbReference type="Pfam" id="PF00384">
    <property type="entry name" value="Molybdopterin"/>
    <property type="match status" value="1"/>
</dbReference>
<sequence length="678" mass="72552">MTMVRIPTVCPYCGAGCGFFVEVEKGRATGIAYMPGHPVSEGSLCSKGNAALEILCHQERLKSPLKRKGEGWAEISWDEAAEMVARGMGETIKKDGPGKVALLASSKCTNEENYLIEKLARLLGTPHIDNCARLCHAPSVVGLNRTLGAAGMTNPIPDIADSQCIFIIGSNLAENHPVISRWIHRARDRGAVVIVADPRETHTSWMADQFLQLAPGTDVALLNGMAQVIIEAGLIDEDYIAERTRGFEELSASLKGLSIERTAEITGVPKEDIVRAARSYASSPASTILYSMGITQHTTGTDNVQAVSNLALICGQIGRPGTGVMPLRGQNNVQGACDMGALAEFYPGYRRADDPGTIEFFTSAWGAAALPAGPGLTATEMMGAAASGDIKAMYIVGEDPANSEPSSLRVKRALESLDFLVVQDIFMTATAQLADVVLPGAVWAEKEGSFTNTERRVQWSSKAVDPPGCALSDLEIVCIVGRSLGLDFSYPDAASVLAEINRTVPQYAGITRERLGEGGLVWPCPSPDHPGTPILHTTGFRLPDGRAQIVPVPYRPAAEGPGGDYPLVLTTGRVAVHHNAGSMTRRSASLISREPELFVEINTADAQRLRIADGDMVIVTTARGEAQATARLTERVKRGVVFMPFHFPGTNILTTEAADPEARIPEFKVSACRIVRRD</sequence>
<keyword evidence="5" id="KW-0411">Iron-sulfur</keyword>
<dbReference type="InterPro" id="IPR009010">
    <property type="entry name" value="Asp_de-COase-like_dom_sf"/>
</dbReference>
<evidence type="ECO:0000259" key="6">
    <source>
        <dbReference type="PROSITE" id="PS51669"/>
    </source>
</evidence>
<gene>
    <name evidence="7" type="primary">fdhF</name>
    <name evidence="7" type="ORF">P0O24_03655</name>
</gene>
<evidence type="ECO:0000256" key="5">
    <source>
        <dbReference type="ARBA" id="ARBA00023014"/>
    </source>
</evidence>
<dbReference type="InterPro" id="IPR006656">
    <property type="entry name" value="Mopterin_OxRdtase"/>
</dbReference>
<dbReference type="InterPro" id="IPR050123">
    <property type="entry name" value="Prok_molybdopt-oxidoreductase"/>
</dbReference>
<protein>
    <submittedName>
        <fullName evidence="7">Formate dehydrogenase subunit alpha</fullName>
        <ecNumber evidence="7">1.17.1.9</ecNumber>
    </submittedName>
</protein>
<evidence type="ECO:0000256" key="3">
    <source>
        <dbReference type="ARBA" id="ARBA00023002"/>
    </source>
</evidence>
<dbReference type="NCBIfam" id="TIGR01591">
    <property type="entry name" value="Fdh-alpha"/>
    <property type="match status" value="1"/>
</dbReference>
<name>A0ABT5XD88_9EURY</name>
<evidence type="ECO:0000256" key="1">
    <source>
        <dbReference type="ARBA" id="ARBA00022485"/>
    </source>
</evidence>
<dbReference type="EMBL" id="JARFPL010000008">
    <property type="protein sequence ID" value="MDF0592674.1"/>
    <property type="molecule type" value="Genomic_DNA"/>
</dbReference>
<dbReference type="InterPro" id="IPR041924">
    <property type="entry name" value="Formate_Dh-H_N"/>
</dbReference>
<evidence type="ECO:0000256" key="4">
    <source>
        <dbReference type="ARBA" id="ARBA00023004"/>
    </source>
</evidence>
<keyword evidence="2" id="KW-0479">Metal-binding</keyword>
<accession>A0ABT5XD88</accession>
<dbReference type="RefSeq" id="WP_316968383.1">
    <property type="nucleotide sequence ID" value="NZ_JARFPL010000008.1"/>
</dbReference>
<dbReference type="PROSITE" id="PS51669">
    <property type="entry name" value="4FE4S_MOW_BIS_MGD"/>
    <property type="match status" value="1"/>
</dbReference>
<evidence type="ECO:0000313" key="8">
    <source>
        <dbReference type="Proteomes" id="UP001215956"/>
    </source>
</evidence>
<dbReference type="PANTHER" id="PTHR43105:SF14">
    <property type="entry name" value="FORMATE DEHYDROGENASE H"/>
    <property type="match status" value="1"/>
</dbReference>
<dbReference type="CDD" id="cd00508">
    <property type="entry name" value="MopB_CT_Fdh-Nap-like"/>
    <property type="match status" value="1"/>
</dbReference>
<dbReference type="Gene3D" id="3.40.228.10">
    <property type="entry name" value="Dimethylsulfoxide Reductase, domain 2"/>
    <property type="match status" value="1"/>
</dbReference>
<proteinExistence type="predicted"/>
<dbReference type="PANTHER" id="PTHR43105">
    <property type="entry name" value="RESPIRATORY NITRATE REDUCTASE"/>
    <property type="match status" value="1"/>
</dbReference>
<dbReference type="InterPro" id="IPR006478">
    <property type="entry name" value="Formate_DH_asu"/>
</dbReference>
<dbReference type="InterPro" id="IPR006963">
    <property type="entry name" value="Mopterin_OxRdtase_4Fe-4S_dom"/>
</dbReference>
<dbReference type="Gene3D" id="3.40.50.740">
    <property type="match status" value="1"/>
</dbReference>
<evidence type="ECO:0000313" key="7">
    <source>
        <dbReference type="EMBL" id="MDF0592674.1"/>
    </source>
</evidence>
<dbReference type="EC" id="1.17.1.9" evidence="7"/>
<dbReference type="Gene3D" id="2.40.40.20">
    <property type="match status" value="1"/>
</dbReference>
<organism evidence="7 8">
    <name type="scientific">Candidatus Methanocrinis alkalitolerans</name>
    <dbReference type="NCBI Taxonomy" id="3033395"/>
    <lineage>
        <taxon>Archaea</taxon>
        <taxon>Methanobacteriati</taxon>
        <taxon>Methanobacteriota</taxon>
        <taxon>Stenosarchaea group</taxon>
        <taxon>Methanomicrobia</taxon>
        <taxon>Methanotrichales</taxon>
        <taxon>Methanotrichaceae</taxon>
        <taxon>Methanocrinis</taxon>
    </lineage>
</organism>
<comment type="caution">
    <text evidence="7">The sequence shown here is derived from an EMBL/GenBank/DDBJ whole genome shotgun (WGS) entry which is preliminary data.</text>
</comment>